<reference evidence="1 2" key="1">
    <citation type="submission" date="2022-12" db="EMBL/GenBank/DDBJ databases">
        <title>Chromosome-scale assembly of the Ensete ventricosum genome.</title>
        <authorList>
            <person name="Dussert Y."/>
            <person name="Stocks J."/>
            <person name="Wendawek A."/>
            <person name="Woldeyes F."/>
            <person name="Nichols R.A."/>
            <person name="Borrell J.S."/>
        </authorList>
    </citation>
    <scope>NUCLEOTIDE SEQUENCE [LARGE SCALE GENOMIC DNA]</scope>
    <source>
        <strain evidence="2">cv. Maze</strain>
        <tissue evidence="1">Seeds</tissue>
    </source>
</reference>
<proteinExistence type="predicted"/>
<keyword evidence="2" id="KW-1185">Reference proteome</keyword>
<comment type="caution">
    <text evidence="1">The sequence shown here is derived from an EMBL/GenBank/DDBJ whole genome shotgun (WGS) entry which is preliminary data.</text>
</comment>
<evidence type="ECO:0000313" key="1">
    <source>
        <dbReference type="EMBL" id="KAJ8477592.1"/>
    </source>
</evidence>
<accession>A0AAV8QQB8</accession>
<dbReference type="EMBL" id="JAQQAF010000006">
    <property type="protein sequence ID" value="KAJ8477592.1"/>
    <property type="molecule type" value="Genomic_DNA"/>
</dbReference>
<name>A0AAV8QQB8_ENSVE</name>
<gene>
    <name evidence="1" type="ORF">OPV22_021319</name>
</gene>
<protein>
    <submittedName>
        <fullName evidence="1">Uncharacterized protein</fullName>
    </submittedName>
</protein>
<organism evidence="1 2">
    <name type="scientific">Ensete ventricosum</name>
    <name type="common">Abyssinian banana</name>
    <name type="synonym">Musa ensete</name>
    <dbReference type="NCBI Taxonomy" id="4639"/>
    <lineage>
        <taxon>Eukaryota</taxon>
        <taxon>Viridiplantae</taxon>
        <taxon>Streptophyta</taxon>
        <taxon>Embryophyta</taxon>
        <taxon>Tracheophyta</taxon>
        <taxon>Spermatophyta</taxon>
        <taxon>Magnoliopsida</taxon>
        <taxon>Liliopsida</taxon>
        <taxon>Zingiberales</taxon>
        <taxon>Musaceae</taxon>
        <taxon>Ensete</taxon>
    </lineage>
</organism>
<sequence>MTDSIGLRGVLSPPLFDRDWFRVRSAPICHSRRSRRGLTVAAASDSAWCRSGTLGSARGPAGSLPAPIESEAESEVIDLPPPCLPGVLSTDESSFGAFKA</sequence>
<dbReference type="Proteomes" id="UP001222027">
    <property type="component" value="Unassembled WGS sequence"/>
</dbReference>
<evidence type="ECO:0000313" key="2">
    <source>
        <dbReference type="Proteomes" id="UP001222027"/>
    </source>
</evidence>
<dbReference type="AlphaFoldDB" id="A0AAV8QQB8"/>